<reference evidence="3" key="1">
    <citation type="submission" date="2019-05" db="EMBL/GenBank/DDBJ databases">
        <title>Metatranscriptomic reconstruction reveals RNA viruses with the potential to shape carbon cycling in soil.</title>
        <authorList>
            <person name="Starr E.P."/>
            <person name="Nuccio E."/>
            <person name="Pett-Ridge J."/>
            <person name="Banfield J.F."/>
            <person name="Firestone M.K."/>
        </authorList>
    </citation>
    <scope>NUCLEOTIDE SEQUENCE</scope>
    <source>
        <strain evidence="3">H3_Bulk_Litter_17_scaffold_775</strain>
    </source>
</reference>
<keyword evidence="2" id="KW-0472">Membrane</keyword>
<keyword evidence="2" id="KW-0812">Transmembrane</keyword>
<protein>
    <submittedName>
        <fullName evidence="3">Uncharacterized protein</fullName>
    </submittedName>
</protein>
<name>A0A514D2Y1_9VIRU</name>
<evidence type="ECO:0000256" key="2">
    <source>
        <dbReference type="SAM" id="Phobius"/>
    </source>
</evidence>
<dbReference type="EMBL" id="MN033752">
    <property type="protein sequence ID" value="QDH87964.1"/>
    <property type="molecule type" value="Genomic_RNA"/>
</dbReference>
<feature type="region of interest" description="Disordered" evidence="1">
    <location>
        <begin position="1"/>
        <end position="29"/>
    </location>
</feature>
<feature type="transmembrane region" description="Helical" evidence="2">
    <location>
        <begin position="44"/>
        <end position="64"/>
    </location>
</feature>
<accession>A0A514D2Y1</accession>
<evidence type="ECO:0000256" key="1">
    <source>
        <dbReference type="SAM" id="MobiDB-lite"/>
    </source>
</evidence>
<keyword evidence="2" id="KW-1133">Transmembrane helix</keyword>
<sequence length="68" mass="7755">MLPLGGSDGGINNHDSFPEHHEAMADVSDDEDELRIYIRVNYKLIFVLFALLDLTHSTLAELFLRVIR</sequence>
<gene>
    <name evidence="3" type="ORF">H3BulkLitter17775_000002</name>
</gene>
<proteinExistence type="predicted"/>
<organism evidence="3">
    <name type="scientific">Leviviridae sp</name>
    <dbReference type="NCBI Taxonomy" id="2027243"/>
    <lineage>
        <taxon>Viruses</taxon>
        <taxon>Riboviria</taxon>
        <taxon>Orthornavirae</taxon>
        <taxon>Lenarviricota</taxon>
        <taxon>Leviviricetes</taxon>
        <taxon>Norzivirales</taxon>
        <taxon>Fiersviridae</taxon>
    </lineage>
</organism>
<evidence type="ECO:0000313" key="3">
    <source>
        <dbReference type="EMBL" id="QDH87964.1"/>
    </source>
</evidence>